<dbReference type="GO" id="GO:0005829">
    <property type="term" value="C:cytosol"/>
    <property type="evidence" value="ECO:0007669"/>
    <property type="project" value="TreeGrafter"/>
</dbReference>
<feature type="domain" description="GTP cyclohydrolase II" evidence="13">
    <location>
        <begin position="9"/>
        <end position="164"/>
    </location>
</feature>
<dbReference type="InterPro" id="IPR000926">
    <property type="entry name" value="RibA"/>
</dbReference>
<evidence type="ECO:0000313" key="16">
    <source>
        <dbReference type="Proteomes" id="UP000275394"/>
    </source>
</evidence>
<keyword evidence="10" id="KW-0862">Zinc</keyword>
<evidence type="ECO:0000256" key="1">
    <source>
        <dbReference type="ARBA" id="ARBA00000022"/>
    </source>
</evidence>
<keyword evidence="6" id="KW-0686">Riboflavin biosynthesis</keyword>
<comment type="cofactor">
    <cofactor evidence="3">
        <name>Zn(2+)</name>
        <dbReference type="ChEBI" id="CHEBI:29105"/>
    </cofactor>
</comment>
<dbReference type="PANTHER" id="PTHR21327:SF18">
    <property type="entry name" value="3,4-DIHYDROXY-2-BUTANONE 4-PHOSPHATE SYNTHASE"/>
    <property type="match status" value="1"/>
</dbReference>
<dbReference type="InterPro" id="IPR012816">
    <property type="entry name" value="NADAR"/>
</dbReference>
<evidence type="ECO:0000256" key="10">
    <source>
        <dbReference type="ARBA" id="ARBA00022833"/>
    </source>
</evidence>
<dbReference type="InterPro" id="IPR032677">
    <property type="entry name" value="GTP_cyclohydro_II"/>
</dbReference>
<name>A0A3N2DK61_9GAMM</name>
<dbReference type="SUPFAM" id="SSF142695">
    <property type="entry name" value="RibA-like"/>
    <property type="match status" value="1"/>
</dbReference>
<dbReference type="RefSeq" id="WP_123713172.1">
    <property type="nucleotide sequence ID" value="NZ_RKHR01000005.1"/>
</dbReference>
<evidence type="ECO:0000259" key="13">
    <source>
        <dbReference type="Pfam" id="PF00925"/>
    </source>
</evidence>
<evidence type="ECO:0000256" key="3">
    <source>
        <dbReference type="ARBA" id="ARBA00001947"/>
    </source>
</evidence>
<dbReference type="Pfam" id="PF00925">
    <property type="entry name" value="GTP_cyclohydro2"/>
    <property type="match status" value="1"/>
</dbReference>
<dbReference type="GO" id="GO:0003935">
    <property type="term" value="F:GTP cyclohydrolase II activity"/>
    <property type="evidence" value="ECO:0007669"/>
    <property type="project" value="UniProtKB-EC"/>
</dbReference>
<dbReference type="GO" id="GO:0009231">
    <property type="term" value="P:riboflavin biosynthetic process"/>
    <property type="evidence" value="ECO:0007669"/>
    <property type="project" value="UniProtKB-UniPathway"/>
</dbReference>
<gene>
    <name evidence="15" type="ORF">EDC56_2832</name>
</gene>
<dbReference type="CDD" id="cd00641">
    <property type="entry name" value="GTP_cyclohydro2"/>
    <property type="match status" value="1"/>
</dbReference>
<dbReference type="GO" id="GO:0005525">
    <property type="term" value="F:GTP binding"/>
    <property type="evidence" value="ECO:0007669"/>
    <property type="project" value="UniProtKB-KW"/>
</dbReference>
<dbReference type="CDD" id="cd15457">
    <property type="entry name" value="NADAR"/>
    <property type="match status" value="1"/>
</dbReference>
<keyword evidence="16" id="KW-1185">Reference proteome</keyword>
<comment type="catalytic activity">
    <reaction evidence="2">
        <text>2,5-diamino-6-hydroxy-4-(5-phosphoribosylamino)-pyrimidine + H2O = 2,5,6-triamino-4-hydroxypyrimidine + D-ribose 5-phosphate</text>
        <dbReference type="Rhea" id="RHEA:23436"/>
        <dbReference type="ChEBI" id="CHEBI:15377"/>
        <dbReference type="ChEBI" id="CHEBI:58614"/>
        <dbReference type="ChEBI" id="CHEBI:78346"/>
        <dbReference type="ChEBI" id="CHEBI:137796"/>
    </reaction>
</comment>
<dbReference type="Gene3D" id="3.40.50.10990">
    <property type="entry name" value="GTP cyclohydrolase II"/>
    <property type="match status" value="1"/>
</dbReference>
<dbReference type="EMBL" id="RKHR01000005">
    <property type="protein sequence ID" value="ROS00194.1"/>
    <property type="molecule type" value="Genomic_DNA"/>
</dbReference>
<evidence type="ECO:0000313" key="15">
    <source>
        <dbReference type="EMBL" id="ROS00194.1"/>
    </source>
</evidence>
<dbReference type="InterPro" id="IPR036144">
    <property type="entry name" value="RibA-like_sf"/>
</dbReference>
<evidence type="ECO:0000256" key="9">
    <source>
        <dbReference type="ARBA" id="ARBA00022801"/>
    </source>
</evidence>
<comment type="pathway">
    <text evidence="4">Cofactor biosynthesis; riboflavin biosynthesis; 5-amino-6-(D-ribitylamino)uracil from GTP: step 1/4.</text>
</comment>
<reference evidence="15 16" key="1">
    <citation type="submission" date="2018-11" db="EMBL/GenBank/DDBJ databases">
        <title>Genomic Encyclopedia of Type Strains, Phase IV (KMG-IV): sequencing the most valuable type-strain genomes for metagenomic binning, comparative biology and taxonomic classification.</title>
        <authorList>
            <person name="Goeker M."/>
        </authorList>
    </citation>
    <scope>NUCLEOTIDE SEQUENCE [LARGE SCALE GENOMIC DNA]</scope>
    <source>
        <strain evidence="15 16">DSM 100316</strain>
    </source>
</reference>
<organism evidence="15 16">
    <name type="scientific">Sinobacterium caligoides</name>
    <dbReference type="NCBI Taxonomy" id="933926"/>
    <lineage>
        <taxon>Bacteria</taxon>
        <taxon>Pseudomonadati</taxon>
        <taxon>Pseudomonadota</taxon>
        <taxon>Gammaproteobacteria</taxon>
        <taxon>Cellvibrionales</taxon>
        <taxon>Spongiibacteraceae</taxon>
        <taxon>Sinobacterium</taxon>
    </lineage>
</organism>
<comment type="catalytic activity">
    <reaction evidence="12">
        <text>GTP + 4 H2O = 2,5-diamino-6-hydroxy-4-(5-phosphoribosylamino)-pyrimidine + formate + 2 phosphate + 3 H(+)</text>
        <dbReference type="Rhea" id="RHEA:23704"/>
        <dbReference type="ChEBI" id="CHEBI:15377"/>
        <dbReference type="ChEBI" id="CHEBI:15378"/>
        <dbReference type="ChEBI" id="CHEBI:15740"/>
        <dbReference type="ChEBI" id="CHEBI:37565"/>
        <dbReference type="ChEBI" id="CHEBI:43474"/>
        <dbReference type="ChEBI" id="CHEBI:58614"/>
        <dbReference type="EC" id="3.5.4.25"/>
    </reaction>
</comment>
<sequence>MNFELKNWCTLPTSVGDFRMYDMENENISLICMGDINELSNNTLFRVHSSCRASEVFGALDCDCADQLKEAMKMIASEGSGLIIYQHQEGRGHGLSLKIQAVSLMEEGGLDTAEAFDALNLSQDVRSYVESIAVLKQLDINSVRLVSNNPRKKAFLKKHGIEVSSVNTHPNIRPENSEYLKTKNTKLGHNLPLESEASSDTIHFYHADQPWGEFTNVSEHAIFLRNKIWPSVEHFYQAQKFSQLELQEEIRSCETPILAKQYAYNINAKHCRSDWMTIREAIMLEGLTAKFSQHPNLRTKLMNTANRHLVELTNQDNYWGDPGDGTGQNRLGYLLMQVRKELFESPRKHTEAA</sequence>
<dbReference type="Gene3D" id="1.10.357.40">
    <property type="entry name" value="YbiA-like"/>
    <property type="match status" value="1"/>
</dbReference>
<evidence type="ECO:0000256" key="11">
    <source>
        <dbReference type="ARBA" id="ARBA00023134"/>
    </source>
</evidence>
<dbReference type="OrthoDB" id="9793111at2"/>
<accession>A0A3N2DK61</accession>
<comment type="catalytic activity">
    <reaction evidence="1">
        <text>5-amino-6-(5-phospho-D-ribosylamino)uracil + H2O = 5,6-diaminouracil + D-ribose 5-phosphate</text>
        <dbReference type="Rhea" id="RHEA:55020"/>
        <dbReference type="ChEBI" id="CHEBI:15377"/>
        <dbReference type="ChEBI" id="CHEBI:46252"/>
        <dbReference type="ChEBI" id="CHEBI:58453"/>
        <dbReference type="ChEBI" id="CHEBI:78346"/>
    </reaction>
</comment>
<dbReference type="InterPro" id="IPR037238">
    <property type="entry name" value="YbiA-like_sf"/>
</dbReference>
<dbReference type="GO" id="GO:0008686">
    <property type="term" value="F:3,4-dihydroxy-2-butanone-4-phosphate synthase activity"/>
    <property type="evidence" value="ECO:0007669"/>
    <property type="project" value="TreeGrafter"/>
</dbReference>
<evidence type="ECO:0000256" key="8">
    <source>
        <dbReference type="ARBA" id="ARBA00022741"/>
    </source>
</evidence>
<keyword evidence="7" id="KW-0479">Metal-binding</keyword>
<evidence type="ECO:0000256" key="5">
    <source>
        <dbReference type="ARBA" id="ARBA00012762"/>
    </source>
</evidence>
<dbReference type="PANTHER" id="PTHR21327">
    <property type="entry name" value="GTP CYCLOHYDROLASE II-RELATED"/>
    <property type="match status" value="1"/>
</dbReference>
<keyword evidence="9 15" id="KW-0378">Hydrolase</keyword>
<evidence type="ECO:0000256" key="7">
    <source>
        <dbReference type="ARBA" id="ARBA00022723"/>
    </source>
</evidence>
<dbReference type="NCBIfam" id="NF001591">
    <property type="entry name" value="PRK00393.1"/>
    <property type="match status" value="1"/>
</dbReference>
<keyword evidence="11" id="KW-0342">GTP-binding</keyword>
<evidence type="ECO:0000256" key="6">
    <source>
        <dbReference type="ARBA" id="ARBA00022619"/>
    </source>
</evidence>
<keyword evidence="8" id="KW-0547">Nucleotide-binding</keyword>
<evidence type="ECO:0000256" key="4">
    <source>
        <dbReference type="ARBA" id="ARBA00004853"/>
    </source>
</evidence>
<evidence type="ECO:0000256" key="2">
    <source>
        <dbReference type="ARBA" id="ARBA00000751"/>
    </source>
</evidence>
<evidence type="ECO:0000259" key="14">
    <source>
        <dbReference type="Pfam" id="PF08719"/>
    </source>
</evidence>
<dbReference type="Pfam" id="PF08719">
    <property type="entry name" value="NADAR"/>
    <property type="match status" value="1"/>
</dbReference>
<dbReference type="Proteomes" id="UP000275394">
    <property type="component" value="Unassembled WGS sequence"/>
</dbReference>
<proteinExistence type="predicted"/>
<dbReference type="GO" id="GO:0046872">
    <property type="term" value="F:metal ion binding"/>
    <property type="evidence" value="ECO:0007669"/>
    <property type="project" value="UniProtKB-KW"/>
</dbReference>
<dbReference type="NCBIfam" id="TIGR02464">
    <property type="entry name" value="ribofla_fusion"/>
    <property type="match status" value="1"/>
</dbReference>
<dbReference type="AlphaFoldDB" id="A0A3N2DK61"/>
<evidence type="ECO:0000256" key="12">
    <source>
        <dbReference type="ARBA" id="ARBA00049295"/>
    </source>
</evidence>
<protein>
    <recommendedName>
        <fullName evidence="5">GTP cyclohydrolase II</fullName>
        <ecNumber evidence="5">3.5.4.25</ecNumber>
    </recommendedName>
</protein>
<feature type="domain" description="NADAR" evidence="14">
    <location>
        <begin position="204"/>
        <end position="342"/>
    </location>
</feature>
<comment type="caution">
    <text evidence="15">The sequence shown here is derived from an EMBL/GenBank/DDBJ whole genome shotgun (WGS) entry which is preliminary data.</text>
</comment>
<dbReference type="SUPFAM" id="SSF143990">
    <property type="entry name" value="YbiA-like"/>
    <property type="match status" value="1"/>
</dbReference>
<dbReference type="EC" id="3.5.4.25" evidence="5"/>
<dbReference type="UniPathway" id="UPA00275"/>